<feature type="region of interest" description="Disordered" evidence="7">
    <location>
        <begin position="37"/>
        <end position="66"/>
    </location>
</feature>
<evidence type="ECO:0000313" key="12">
    <source>
        <dbReference type="Proteomes" id="UP001172791"/>
    </source>
</evidence>
<proteinExistence type="predicted"/>
<comment type="function">
    <text evidence="5">Transcriptional repressor for the pyruvate dehydrogenase complex genes aceEF and lpd.</text>
</comment>
<dbReference type="CDD" id="cd07377">
    <property type="entry name" value="WHTH_GntR"/>
    <property type="match status" value="1"/>
</dbReference>
<dbReference type="GO" id="GO:0003677">
    <property type="term" value="F:DNA binding"/>
    <property type="evidence" value="ECO:0007669"/>
    <property type="project" value="UniProtKB-KW"/>
</dbReference>
<dbReference type="GO" id="GO:0003700">
    <property type="term" value="F:DNA-binding transcription factor activity"/>
    <property type="evidence" value="ECO:0007669"/>
    <property type="project" value="InterPro"/>
</dbReference>
<dbReference type="InterPro" id="IPR036390">
    <property type="entry name" value="WH_DNA-bd_sf"/>
</dbReference>
<keyword evidence="11" id="KW-1185">Reference proteome</keyword>
<evidence type="ECO:0000259" key="8">
    <source>
        <dbReference type="PROSITE" id="PS50949"/>
    </source>
</evidence>
<keyword evidence="4" id="KW-0804">Transcription</keyword>
<feature type="compositionally biased region" description="Polar residues" evidence="7">
    <location>
        <begin position="50"/>
        <end position="59"/>
    </location>
</feature>
<dbReference type="EMBL" id="QAIC01000041">
    <property type="protein sequence ID" value="MDN4575221.1"/>
    <property type="molecule type" value="Genomic_DNA"/>
</dbReference>
<evidence type="ECO:0000256" key="2">
    <source>
        <dbReference type="ARBA" id="ARBA00023015"/>
    </source>
</evidence>
<dbReference type="Proteomes" id="UP001172788">
    <property type="component" value="Unassembled WGS sequence"/>
</dbReference>
<dbReference type="InterPro" id="IPR036388">
    <property type="entry name" value="WH-like_DNA-bd_sf"/>
</dbReference>
<protein>
    <recommendedName>
        <fullName evidence="6">Pyruvate dehydrogenase complex repressor</fullName>
    </recommendedName>
</protein>
<evidence type="ECO:0000256" key="4">
    <source>
        <dbReference type="ARBA" id="ARBA00023163"/>
    </source>
</evidence>
<dbReference type="PRINTS" id="PR00035">
    <property type="entry name" value="HTHGNTR"/>
</dbReference>
<keyword evidence="2" id="KW-0805">Transcription regulation</keyword>
<comment type="caution">
    <text evidence="9">The sequence shown here is derived from an EMBL/GenBank/DDBJ whole genome shotgun (WGS) entry which is preliminary data.</text>
</comment>
<dbReference type="PANTHER" id="PTHR43537:SF34">
    <property type="entry name" value="PYRUVATE DEHYDROGENASE COMPLEX REPRESSOR"/>
    <property type="match status" value="1"/>
</dbReference>
<feature type="compositionally biased region" description="Low complexity" evidence="7">
    <location>
        <begin position="39"/>
        <end position="49"/>
    </location>
</feature>
<dbReference type="SUPFAM" id="SSF46785">
    <property type="entry name" value="Winged helix' DNA-binding domain"/>
    <property type="match status" value="1"/>
</dbReference>
<keyword evidence="3" id="KW-0238">DNA-binding</keyword>
<dbReference type="AlphaFoldDB" id="A0AAW7MR15"/>
<dbReference type="PANTHER" id="PTHR43537">
    <property type="entry name" value="TRANSCRIPTIONAL REGULATOR, GNTR FAMILY"/>
    <property type="match status" value="1"/>
</dbReference>
<feature type="domain" description="HTH gntR-type" evidence="8">
    <location>
        <begin position="71"/>
        <end position="139"/>
    </location>
</feature>
<organism evidence="9 12">
    <name type="scientific">Pandoraea cepalis</name>
    <dbReference type="NCBI Taxonomy" id="2508294"/>
    <lineage>
        <taxon>Bacteria</taxon>
        <taxon>Pseudomonadati</taxon>
        <taxon>Pseudomonadota</taxon>
        <taxon>Betaproteobacteria</taxon>
        <taxon>Burkholderiales</taxon>
        <taxon>Burkholderiaceae</taxon>
        <taxon>Pandoraea</taxon>
    </lineage>
</organism>
<keyword evidence="1" id="KW-0678">Repressor</keyword>
<accession>A0AAW7MR15</accession>
<dbReference type="InterPro" id="IPR008920">
    <property type="entry name" value="TF_FadR/GntR_C"/>
</dbReference>
<dbReference type="InterPro" id="IPR011711">
    <property type="entry name" value="GntR_C"/>
</dbReference>
<evidence type="ECO:0000256" key="7">
    <source>
        <dbReference type="SAM" id="MobiDB-lite"/>
    </source>
</evidence>
<dbReference type="SMART" id="SM00895">
    <property type="entry name" value="FCD"/>
    <property type="match status" value="1"/>
</dbReference>
<evidence type="ECO:0000256" key="3">
    <source>
        <dbReference type="ARBA" id="ARBA00023125"/>
    </source>
</evidence>
<dbReference type="Proteomes" id="UP001172791">
    <property type="component" value="Unassembled WGS sequence"/>
</dbReference>
<dbReference type="PROSITE" id="PS50949">
    <property type="entry name" value="HTH_GNTR"/>
    <property type="match status" value="1"/>
</dbReference>
<dbReference type="InterPro" id="IPR000524">
    <property type="entry name" value="Tscrpt_reg_HTH_GntR"/>
</dbReference>
<dbReference type="Gene3D" id="1.20.120.530">
    <property type="entry name" value="GntR ligand-binding domain-like"/>
    <property type="match status" value="1"/>
</dbReference>
<dbReference type="Pfam" id="PF00392">
    <property type="entry name" value="GntR"/>
    <property type="match status" value="1"/>
</dbReference>
<sequence>MRGIPERSRASGCVPALSEASSCIVVSVIFPSRTEADMSSNESSLPMSSFPASESSGTAASFAPVTPPPRLRLSDMVYEQLETMVVEGRLAPGSALPSERDLAQQMGVSRPSLREALLRLESRGLIVGRAGGGYLVANASQPLLAEPLSQLMSRHSKTVDDVLEMREVLEAKAVELAAARATPEDIARLAQALEALEAAYAAGRDGLDGEGEAKGQSLLTRVPELDAHFHLALAEATHNLVLVHLMHAIFELLRGSVVDNYRAIVGHGADLAELIEQHRRIFTAVASHDTTVAQRSLREHLTFIRNHSGDVEPV</sequence>
<evidence type="ECO:0000256" key="6">
    <source>
        <dbReference type="ARBA" id="ARBA00039592"/>
    </source>
</evidence>
<gene>
    <name evidence="9" type="ORF">DBA34_18430</name>
    <name evidence="10" type="ORF">DBB29_14340</name>
</gene>
<evidence type="ECO:0000313" key="11">
    <source>
        <dbReference type="Proteomes" id="UP001172788"/>
    </source>
</evidence>
<dbReference type="EMBL" id="QAID01000042">
    <property type="protein sequence ID" value="MDN4579291.1"/>
    <property type="molecule type" value="Genomic_DNA"/>
</dbReference>
<dbReference type="SUPFAM" id="SSF48008">
    <property type="entry name" value="GntR ligand-binding domain-like"/>
    <property type="match status" value="1"/>
</dbReference>
<evidence type="ECO:0000313" key="10">
    <source>
        <dbReference type="EMBL" id="MDN4579291.1"/>
    </source>
</evidence>
<dbReference type="Pfam" id="PF07729">
    <property type="entry name" value="FCD"/>
    <property type="match status" value="1"/>
</dbReference>
<name>A0AAW7MR15_9BURK</name>
<dbReference type="Gene3D" id="1.10.10.10">
    <property type="entry name" value="Winged helix-like DNA-binding domain superfamily/Winged helix DNA-binding domain"/>
    <property type="match status" value="1"/>
</dbReference>
<evidence type="ECO:0000256" key="5">
    <source>
        <dbReference type="ARBA" id="ARBA00037357"/>
    </source>
</evidence>
<reference evidence="9" key="1">
    <citation type="submission" date="2018-04" db="EMBL/GenBank/DDBJ databases">
        <authorList>
            <person name="Jy Z."/>
        </authorList>
    </citation>
    <scope>NUCLEOTIDE SEQUENCE</scope>
    <source>
        <strain evidence="10">AS13</strain>
        <strain evidence="9">LA18</strain>
    </source>
</reference>
<evidence type="ECO:0000313" key="9">
    <source>
        <dbReference type="EMBL" id="MDN4575221.1"/>
    </source>
</evidence>
<dbReference type="SMART" id="SM00345">
    <property type="entry name" value="HTH_GNTR"/>
    <property type="match status" value="1"/>
</dbReference>
<evidence type="ECO:0000256" key="1">
    <source>
        <dbReference type="ARBA" id="ARBA00022491"/>
    </source>
</evidence>